<accession>A0A2T0VTD1</accession>
<dbReference type="GO" id="GO:0003677">
    <property type="term" value="F:DNA binding"/>
    <property type="evidence" value="ECO:0007669"/>
    <property type="project" value="InterPro"/>
</dbReference>
<sequence>MREDKIIDNENIIGTNIRRLRKQKKVGQTELVKQLQLMNTDITRETLVKIEAGRQHIKLSQLNGIKRTLEVDYEALLTDQSNT</sequence>
<dbReference type="Proteomes" id="UP000238205">
    <property type="component" value="Unassembled WGS sequence"/>
</dbReference>
<dbReference type="AlphaFoldDB" id="A0A2T0VTD1"/>
<dbReference type="InterPro" id="IPR001387">
    <property type="entry name" value="Cro/C1-type_HTH"/>
</dbReference>
<name>A0A2T0VTD1_9LACT</name>
<protein>
    <submittedName>
        <fullName evidence="2">Helix-turn-helix protein</fullName>
    </submittedName>
</protein>
<dbReference type="CDD" id="cd00093">
    <property type="entry name" value="HTH_XRE"/>
    <property type="match status" value="1"/>
</dbReference>
<evidence type="ECO:0000313" key="2">
    <source>
        <dbReference type="EMBL" id="PRY74359.1"/>
    </source>
</evidence>
<organism evidence="2 3">
    <name type="scientific">Alkalibacterium olivapovliticus</name>
    <dbReference type="NCBI Taxonomy" id="99907"/>
    <lineage>
        <taxon>Bacteria</taxon>
        <taxon>Bacillati</taxon>
        <taxon>Bacillota</taxon>
        <taxon>Bacilli</taxon>
        <taxon>Lactobacillales</taxon>
        <taxon>Carnobacteriaceae</taxon>
        <taxon>Alkalibacterium</taxon>
    </lineage>
</organism>
<dbReference type="EMBL" id="PVTO01000043">
    <property type="protein sequence ID" value="PRY74359.1"/>
    <property type="molecule type" value="Genomic_DNA"/>
</dbReference>
<keyword evidence="3" id="KW-1185">Reference proteome</keyword>
<gene>
    <name evidence="2" type="ORF">CLV38_1436</name>
</gene>
<comment type="caution">
    <text evidence="2">The sequence shown here is derived from an EMBL/GenBank/DDBJ whole genome shotgun (WGS) entry which is preliminary data.</text>
</comment>
<feature type="domain" description="HTH cro/C1-type" evidence="1">
    <location>
        <begin position="17"/>
        <end position="76"/>
    </location>
</feature>
<evidence type="ECO:0000259" key="1">
    <source>
        <dbReference type="PROSITE" id="PS50943"/>
    </source>
</evidence>
<evidence type="ECO:0000313" key="3">
    <source>
        <dbReference type="Proteomes" id="UP000238205"/>
    </source>
</evidence>
<dbReference type="InterPro" id="IPR010982">
    <property type="entry name" value="Lambda_DNA-bd_dom_sf"/>
</dbReference>
<proteinExistence type="predicted"/>
<reference evidence="2 3" key="1">
    <citation type="submission" date="2018-03" db="EMBL/GenBank/DDBJ databases">
        <title>Genomic Encyclopedia of Archaeal and Bacterial Type Strains, Phase II (KMG-II): from individual species to whole genera.</title>
        <authorList>
            <person name="Goeker M."/>
        </authorList>
    </citation>
    <scope>NUCLEOTIDE SEQUENCE [LARGE SCALE GENOMIC DNA]</scope>
    <source>
        <strain evidence="2 3">DSM 13175</strain>
    </source>
</reference>
<dbReference type="PROSITE" id="PS50943">
    <property type="entry name" value="HTH_CROC1"/>
    <property type="match status" value="1"/>
</dbReference>
<dbReference type="SUPFAM" id="SSF47413">
    <property type="entry name" value="lambda repressor-like DNA-binding domains"/>
    <property type="match status" value="1"/>
</dbReference>
<dbReference type="Gene3D" id="1.10.260.40">
    <property type="entry name" value="lambda repressor-like DNA-binding domains"/>
    <property type="match status" value="1"/>
</dbReference>